<dbReference type="PANTHER" id="PTHR41386">
    <property type="entry name" value="INTEGRAL MEMBRANE PROTEIN-RELATED"/>
    <property type="match status" value="1"/>
</dbReference>
<evidence type="ECO:0000256" key="1">
    <source>
        <dbReference type="SAM" id="Coils"/>
    </source>
</evidence>
<dbReference type="EMBL" id="JAQAGZ010000017">
    <property type="protein sequence ID" value="MCZ8515364.1"/>
    <property type="molecule type" value="Genomic_DNA"/>
</dbReference>
<dbReference type="InterPro" id="IPR010406">
    <property type="entry name" value="DUF1003"/>
</dbReference>
<organism evidence="3 4">
    <name type="scientific">Paenibacillus gyeongsangnamensis</name>
    <dbReference type="NCBI Taxonomy" id="3388067"/>
    <lineage>
        <taxon>Bacteria</taxon>
        <taxon>Bacillati</taxon>
        <taxon>Bacillota</taxon>
        <taxon>Bacilli</taxon>
        <taxon>Bacillales</taxon>
        <taxon>Paenibacillaceae</taxon>
        <taxon>Paenibacillus</taxon>
    </lineage>
</organism>
<dbReference type="Proteomes" id="UP001527882">
    <property type="component" value="Unassembled WGS sequence"/>
</dbReference>
<feature type="transmembrane region" description="Helical" evidence="2">
    <location>
        <begin position="75"/>
        <end position="98"/>
    </location>
</feature>
<feature type="transmembrane region" description="Helical" evidence="2">
    <location>
        <begin position="110"/>
        <end position="130"/>
    </location>
</feature>
<name>A0ABT4QEQ8_9BACL</name>
<keyword evidence="2" id="KW-0812">Transmembrane</keyword>
<evidence type="ECO:0000313" key="4">
    <source>
        <dbReference type="Proteomes" id="UP001527882"/>
    </source>
</evidence>
<sequence>MIKDVKKYRLKEKIEDEVSIIDTLENEEDELQELNEMHVKRLEKLITEYKGRIKSRLNLEQQRNYTWSERFADSIASFGGSWNFIILFACFLLGWVVWNSFLKPFDPPPFILLNLILSFIAGFQAPVILMSQNRQAARDKHEAMIDFAINYKAEQENVEMQKQLNRIKQMLNELTHQKTSDKQKL</sequence>
<dbReference type="Pfam" id="PF06210">
    <property type="entry name" value="DUF1003"/>
    <property type="match status" value="1"/>
</dbReference>
<reference evidence="3 4" key="1">
    <citation type="submission" date="2022-12" db="EMBL/GenBank/DDBJ databases">
        <title>Draft genome sequence of Paenibacillus sp. dW9.</title>
        <authorList>
            <person name="Choi E.-W."/>
            <person name="Kim D.-U."/>
        </authorList>
    </citation>
    <scope>NUCLEOTIDE SEQUENCE [LARGE SCALE GENOMIC DNA]</scope>
    <source>
        <strain evidence="4">dW9</strain>
    </source>
</reference>
<protein>
    <submittedName>
        <fullName evidence="3">DUF1003 domain-containing protein</fullName>
    </submittedName>
</protein>
<keyword evidence="2" id="KW-1133">Transmembrane helix</keyword>
<proteinExistence type="predicted"/>
<gene>
    <name evidence="3" type="ORF">O9H85_23725</name>
</gene>
<evidence type="ECO:0000313" key="3">
    <source>
        <dbReference type="EMBL" id="MCZ8515364.1"/>
    </source>
</evidence>
<dbReference type="RefSeq" id="WP_269883895.1">
    <property type="nucleotide sequence ID" value="NZ_JAQAGZ010000017.1"/>
</dbReference>
<feature type="coiled-coil region" evidence="1">
    <location>
        <begin position="150"/>
        <end position="177"/>
    </location>
</feature>
<evidence type="ECO:0000256" key="2">
    <source>
        <dbReference type="SAM" id="Phobius"/>
    </source>
</evidence>
<accession>A0ABT4QEQ8</accession>
<keyword evidence="2" id="KW-0472">Membrane</keyword>
<comment type="caution">
    <text evidence="3">The sequence shown here is derived from an EMBL/GenBank/DDBJ whole genome shotgun (WGS) entry which is preliminary data.</text>
</comment>
<keyword evidence="1" id="KW-0175">Coiled coil</keyword>
<feature type="coiled-coil region" evidence="1">
    <location>
        <begin position="14"/>
        <end position="44"/>
    </location>
</feature>
<keyword evidence="4" id="KW-1185">Reference proteome</keyword>
<dbReference type="PANTHER" id="PTHR41386:SF1">
    <property type="entry name" value="MEMBRANE PROTEIN"/>
    <property type="match status" value="1"/>
</dbReference>